<dbReference type="CDD" id="cd00075">
    <property type="entry name" value="HATPase"/>
    <property type="match status" value="1"/>
</dbReference>
<evidence type="ECO:0000256" key="2">
    <source>
        <dbReference type="ARBA" id="ARBA00004370"/>
    </source>
</evidence>
<dbReference type="SUPFAM" id="SSF47384">
    <property type="entry name" value="Homodimeric domain of signal transducing histidine kinase"/>
    <property type="match status" value="1"/>
</dbReference>
<evidence type="ECO:0000256" key="3">
    <source>
        <dbReference type="ARBA" id="ARBA00012438"/>
    </source>
</evidence>
<dbReference type="Gene3D" id="1.10.287.130">
    <property type="match status" value="1"/>
</dbReference>
<dbReference type="CDD" id="cd00082">
    <property type="entry name" value="HisKA"/>
    <property type="match status" value="1"/>
</dbReference>
<dbReference type="SUPFAM" id="SSF55874">
    <property type="entry name" value="ATPase domain of HSP90 chaperone/DNA topoisomerase II/histidine kinase"/>
    <property type="match status" value="1"/>
</dbReference>
<keyword evidence="6 9" id="KW-0418">Kinase</keyword>
<dbReference type="InterPro" id="IPR050351">
    <property type="entry name" value="BphY/WalK/GraS-like"/>
</dbReference>
<dbReference type="InterPro" id="IPR003661">
    <property type="entry name" value="HisK_dim/P_dom"/>
</dbReference>
<dbReference type="GO" id="GO:0016301">
    <property type="term" value="F:kinase activity"/>
    <property type="evidence" value="ECO:0007669"/>
    <property type="project" value="UniProtKB-KW"/>
</dbReference>
<dbReference type="Gene3D" id="3.30.565.10">
    <property type="entry name" value="Histidine kinase-like ATPase, C-terminal domain"/>
    <property type="match status" value="1"/>
</dbReference>
<accession>A0ABS7L6K3</accession>
<evidence type="ECO:0000256" key="4">
    <source>
        <dbReference type="ARBA" id="ARBA00022553"/>
    </source>
</evidence>
<feature type="domain" description="Histidine kinase" evidence="8">
    <location>
        <begin position="69"/>
        <end position="282"/>
    </location>
</feature>
<dbReference type="InterPro" id="IPR036097">
    <property type="entry name" value="HisK_dim/P_sf"/>
</dbReference>
<dbReference type="EC" id="2.7.13.3" evidence="3"/>
<evidence type="ECO:0000313" key="10">
    <source>
        <dbReference type="Proteomes" id="UP000779049"/>
    </source>
</evidence>
<comment type="caution">
    <text evidence="9">The sequence shown here is derived from an EMBL/GenBank/DDBJ whole genome shotgun (WGS) entry which is preliminary data.</text>
</comment>
<keyword evidence="4" id="KW-0597">Phosphoprotein</keyword>
<gene>
    <name evidence="9" type="ORF">FLB61_06230</name>
</gene>
<dbReference type="InterPro" id="IPR036890">
    <property type="entry name" value="HATPase_C_sf"/>
</dbReference>
<organism evidence="9 10">
    <name type="scientific">Sellimonas caecigallum</name>
    <dbReference type="NCBI Taxonomy" id="2592333"/>
    <lineage>
        <taxon>Bacteria</taxon>
        <taxon>Bacillati</taxon>
        <taxon>Bacillota</taxon>
        <taxon>Clostridia</taxon>
        <taxon>Lachnospirales</taxon>
        <taxon>Lachnospiraceae</taxon>
        <taxon>Sellimonas</taxon>
    </lineage>
</organism>
<evidence type="ECO:0000313" key="9">
    <source>
        <dbReference type="EMBL" id="MBY0758686.1"/>
    </source>
</evidence>
<evidence type="ECO:0000256" key="7">
    <source>
        <dbReference type="ARBA" id="ARBA00023012"/>
    </source>
</evidence>
<dbReference type="PRINTS" id="PR00344">
    <property type="entry name" value="BCTRLSENSOR"/>
</dbReference>
<dbReference type="Pfam" id="PF02518">
    <property type="entry name" value="HATPase_c"/>
    <property type="match status" value="1"/>
</dbReference>
<name>A0ABS7L6K3_9FIRM</name>
<dbReference type="InterPro" id="IPR004358">
    <property type="entry name" value="Sig_transdc_His_kin-like_C"/>
</dbReference>
<evidence type="ECO:0000256" key="1">
    <source>
        <dbReference type="ARBA" id="ARBA00000085"/>
    </source>
</evidence>
<keyword evidence="10" id="KW-1185">Reference proteome</keyword>
<sequence>MRRRYKDIESLTQQIDRILHGEEHLELGEFREGDLEILKDEIYKMTVRLREQNEKAKQEKVFLADALADISHQIRTPLTSLNIMLERMKQADMSEIQRKKSCRDMERMLGRMEWLITALLKMSKLDAGTVRLEKKRILAKDFVKEAVRPLEIPMELKGQTLLLKGEGDVTFQGDEAWTMEALGNVLKNCMEHTPSGGMIQIEWRENPLFTEIAVSDSGDGIAKEDLPHIFERFYRGRQSDNVNFGIGLALARSILSGEDAVITAENRKEGGARFRIRFYKRDEM</sequence>
<dbReference type="Pfam" id="PF00512">
    <property type="entry name" value="HisKA"/>
    <property type="match status" value="1"/>
</dbReference>
<dbReference type="SMART" id="SM00387">
    <property type="entry name" value="HATPase_c"/>
    <property type="match status" value="1"/>
</dbReference>
<dbReference type="PROSITE" id="PS50109">
    <property type="entry name" value="HIS_KIN"/>
    <property type="match status" value="1"/>
</dbReference>
<dbReference type="PANTHER" id="PTHR45453">
    <property type="entry name" value="PHOSPHATE REGULON SENSOR PROTEIN PHOR"/>
    <property type="match status" value="1"/>
</dbReference>
<dbReference type="Proteomes" id="UP000779049">
    <property type="component" value="Unassembled WGS sequence"/>
</dbReference>
<dbReference type="SMART" id="SM00388">
    <property type="entry name" value="HisKA"/>
    <property type="match status" value="1"/>
</dbReference>
<evidence type="ECO:0000256" key="6">
    <source>
        <dbReference type="ARBA" id="ARBA00022777"/>
    </source>
</evidence>
<keyword evidence="5" id="KW-0808">Transferase</keyword>
<proteinExistence type="predicted"/>
<protein>
    <recommendedName>
        <fullName evidence="3">histidine kinase</fullName>
        <ecNumber evidence="3">2.7.13.3</ecNumber>
    </recommendedName>
</protein>
<comment type="subcellular location">
    <subcellularLocation>
        <location evidence="2">Membrane</location>
    </subcellularLocation>
</comment>
<reference evidence="9 10" key="1">
    <citation type="journal article" date="2020" name="New Microbes New Infect">
        <title>Sellimonas caecigallum sp. nov., description and genome sequence of a new member of the Sellimonas genus isolated from the cecum of feral chicken.</title>
        <authorList>
            <person name="Wongkuna S."/>
            <person name="Ghimire S."/>
            <person name="Antony L."/>
            <person name="Chankhamhaengdecha S."/>
            <person name="Janvilisri T."/>
            <person name="Scaria J."/>
        </authorList>
    </citation>
    <scope>NUCLEOTIDE SEQUENCE [LARGE SCALE GENOMIC DNA]</scope>
    <source>
        <strain evidence="9 10">SW451</strain>
    </source>
</reference>
<keyword evidence="7" id="KW-0902">Two-component regulatory system</keyword>
<dbReference type="PANTHER" id="PTHR45453:SF1">
    <property type="entry name" value="PHOSPHATE REGULON SENSOR PROTEIN PHOR"/>
    <property type="match status" value="1"/>
</dbReference>
<evidence type="ECO:0000256" key="5">
    <source>
        <dbReference type="ARBA" id="ARBA00022679"/>
    </source>
</evidence>
<dbReference type="InterPro" id="IPR003594">
    <property type="entry name" value="HATPase_dom"/>
</dbReference>
<comment type="catalytic activity">
    <reaction evidence="1">
        <text>ATP + protein L-histidine = ADP + protein N-phospho-L-histidine.</text>
        <dbReference type="EC" id="2.7.13.3"/>
    </reaction>
</comment>
<evidence type="ECO:0000259" key="8">
    <source>
        <dbReference type="PROSITE" id="PS50109"/>
    </source>
</evidence>
<dbReference type="EMBL" id="VIRV01000007">
    <property type="protein sequence ID" value="MBY0758686.1"/>
    <property type="molecule type" value="Genomic_DNA"/>
</dbReference>
<dbReference type="InterPro" id="IPR005467">
    <property type="entry name" value="His_kinase_dom"/>
</dbReference>